<evidence type="ECO:0000313" key="2">
    <source>
        <dbReference type="Proteomes" id="UP000245207"/>
    </source>
</evidence>
<keyword evidence="2" id="KW-1185">Reference proteome</keyword>
<organism evidence="1 2">
    <name type="scientific">Artemisia annua</name>
    <name type="common">Sweet wormwood</name>
    <dbReference type="NCBI Taxonomy" id="35608"/>
    <lineage>
        <taxon>Eukaryota</taxon>
        <taxon>Viridiplantae</taxon>
        <taxon>Streptophyta</taxon>
        <taxon>Embryophyta</taxon>
        <taxon>Tracheophyta</taxon>
        <taxon>Spermatophyta</taxon>
        <taxon>Magnoliopsida</taxon>
        <taxon>eudicotyledons</taxon>
        <taxon>Gunneridae</taxon>
        <taxon>Pentapetalae</taxon>
        <taxon>asterids</taxon>
        <taxon>campanulids</taxon>
        <taxon>Asterales</taxon>
        <taxon>Asteraceae</taxon>
        <taxon>Asteroideae</taxon>
        <taxon>Anthemideae</taxon>
        <taxon>Artemisiinae</taxon>
        <taxon>Artemisia</taxon>
    </lineage>
</organism>
<dbReference type="STRING" id="35608.A0A2U1M5N8"/>
<dbReference type="AlphaFoldDB" id="A0A2U1M5N8"/>
<gene>
    <name evidence="1" type="ORF">CTI12_AA407090</name>
</gene>
<sequence length="107" mass="12271">MSSFKFLYSGLLGMLQGMFGINSLHHFHVHALKHYIVSFDKGKISTAERRRKQICLKWESPPQTALMVTKPNSTSVKVIFTEWSGSVQLCECVPFIFLTARFYVNVK</sequence>
<dbReference type="OrthoDB" id="1254557at2759"/>
<protein>
    <submittedName>
        <fullName evidence="1">NAD(H) kinase 3</fullName>
    </submittedName>
</protein>
<dbReference type="Proteomes" id="UP000245207">
    <property type="component" value="Unassembled WGS sequence"/>
</dbReference>
<proteinExistence type="predicted"/>
<keyword evidence="1" id="KW-0418">Kinase</keyword>
<dbReference type="EMBL" id="PKPP01006429">
    <property type="protein sequence ID" value="PWA56534.1"/>
    <property type="molecule type" value="Genomic_DNA"/>
</dbReference>
<name>A0A2U1M5N8_ARTAN</name>
<accession>A0A2U1M5N8</accession>
<dbReference type="GO" id="GO:0016301">
    <property type="term" value="F:kinase activity"/>
    <property type="evidence" value="ECO:0007669"/>
    <property type="project" value="UniProtKB-KW"/>
</dbReference>
<evidence type="ECO:0000313" key="1">
    <source>
        <dbReference type="EMBL" id="PWA56534.1"/>
    </source>
</evidence>
<reference evidence="1 2" key="1">
    <citation type="journal article" date="2018" name="Mol. Plant">
        <title>The genome of Artemisia annua provides insight into the evolution of Asteraceae family and artemisinin biosynthesis.</title>
        <authorList>
            <person name="Shen Q."/>
            <person name="Zhang L."/>
            <person name="Liao Z."/>
            <person name="Wang S."/>
            <person name="Yan T."/>
            <person name="Shi P."/>
            <person name="Liu M."/>
            <person name="Fu X."/>
            <person name="Pan Q."/>
            <person name="Wang Y."/>
            <person name="Lv Z."/>
            <person name="Lu X."/>
            <person name="Zhang F."/>
            <person name="Jiang W."/>
            <person name="Ma Y."/>
            <person name="Chen M."/>
            <person name="Hao X."/>
            <person name="Li L."/>
            <person name="Tang Y."/>
            <person name="Lv G."/>
            <person name="Zhou Y."/>
            <person name="Sun X."/>
            <person name="Brodelius P.E."/>
            <person name="Rose J.K.C."/>
            <person name="Tang K."/>
        </authorList>
    </citation>
    <scope>NUCLEOTIDE SEQUENCE [LARGE SCALE GENOMIC DNA]</scope>
    <source>
        <strain evidence="2">cv. Huhao1</strain>
        <tissue evidence="1">Leaf</tissue>
    </source>
</reference>
<keyword evidence="1" id="KW-0808">Transferase</keyword>
<comment type="caution">
    <text evidence="1">The sequence shown here is derived from an EMBL/GenBank/DDBJ whole genome shotgun (WGS) entry which is preliminary data.</text>
</comment>